<feature type="domain" description="LysM" evidence="6">
    <location>
        <begin position="412"/>
        <end position="459"/>
    </location>
</feature>
<dbReference type="InterPro" id="IPR018392">
    <property type="entry name" value="LysM"/>
</dbReference>
<sequence length="684" mass="72470">MALGSQSNMVIIWAALGSLLVLRGHVAAQENSPGGDTFPDTAWDCSGWHTVVSGDDCSTIEKQYNITADQFFEWNPSVSEDCLTNFWLESSYCVRVGAPGPTMDGIAPNCNKWHTVVEGDDCSTIEKQYDITADQFFEWNPAVSKDCITNFWLESSYCVGINKDVSPSSSSTQGSTKTTTSSASSSTRSVVTTTSPYSTRNPVTSYNESAPYTATAFPPQHTQPGQPGNCNRWHWAAPGESCEGIVNLYGARLTEEQLHEYNPTLGEDCSGLYFGWYICIGVQSQSSSSIGWYTSQDGNASIPEPTEFVRPPATYVQNFTAQPQQSGIPASCQNFYQAESGDTCNTVLGIYNYITKDQFFAWNPALAENCNGLLYGVYYCVANFASTDLPMPPTLTASASPTATGTTQDCKSWYLAVGNDDCASISLSFGTFSESDFISWNPSVRSDCSNLKQETYYCVAIPGTPTTRTEPAPTTPGDGSSRPTQSGIAADCTRYWLVSRDDTCGSIASAARISASAFYAWNPAVGSDCAGLAPDYYVCVSTAPVTTHPASTVTLPSDGSSGPTTTIGVTTKPPASSSTGPSSSSSSLSSTAGPGEPVATPSPAIPGMVDGCVRFFFRGPDAAGLYCYDLAAAAGISLDDFYAWNAGVGTDCAGLWADTWYCIGVSGPHTTISSGTPKPPAATP</sequence>
<evidence type="ECO:0000256" key="2">
    <source>
        <dbReference type="ARBA" id="ARBA00023026"/>
    </source>
</evidence>
<dbReference type="SMART" id="SM00257">
    <property type="entry name" value="LysM"/>
    <property type="match status" value="4"/>
</dbReference>
<evidence type="ECO:0000256" key="4">
    <source>
        <dbReference type="SAM" id="MobiDB-lite"/>
    </source>
</evidence>
<dbReference type="SUPFAM" id="SSF54106">
    <property type="entry name" value="LysM domain"/>
    <property type="match status" value="3"/>
</dbReference>
<dbReference type="PROSITE" id="PS51782">
    <property type="entry name" value="LYSM"/>
    <property type="match status" value="6"/>
</dbReference>
<reference evidence="7" key="2">
    <citation type="submission" date="2023-06" db="EMBL/GenBank/DDBJ databases">
        <authorList>
            <consortium name="Lawrence Berkeley National Laboratory"/>
            <person name="Haridas S."/>
            <person name="Hensen N."/>
            <person name="Bonometti L."/>
            <person name="Westerberg I."/>
            <person name="Brannstrom I.O."/>
            <person name="Guillou S."/>
            <person name="Cros-Aarteil S."/>
            <person name="Calhoun S."/>
            <person name="Kuo A."/>
            <person name="Mondo S."/>
            <person name="Pangilinan J."/>
            <person name="Riley R."/>
            <person name="Labutti K."/>
            <person name="Andreopoulos B."/>
            <person name="Lipzen A."/>
            <person name="Chen C."/>
            <person name="Yanf M."/>
            <person name="Daum C."/>
            <person name="Ng V."/>
            <person name="Clum A."/>
            <person name="Steindorff A."/>
            <person name="Ohm R."/>
            <person name="Martin F."/>
            <person name="Silar P."/>
            <person name="Natvig D."/>
            <person name="Lalanne C."/>
            <person name="Gautier V."/>
            <person name="Ament-Velasquez S.L."/>
            <person name="Kruys A."/>
            <person name="Hutchinson M.I."/>
            <person name="Powell A.J."/>
            <person name="Barry K."/>
            <person name="Miller A.N."/>
            <person name="Grigoriev I.V."/>
            <person name="Debuchy R."/>
            <person name="Gladieux P."/>
            <person name="Thoren M.H."/>
            <person name="Johannesson H."/>
        </authorList>
    </citation>
    <scope>NUCLEOTIDE SEQUENCE</scope>
    <source>
        <strain evidence="7">CBS 168.71</strain>
    </source>
</reference>
<dbReference type="InterPro" id="IPR036779">
    <property type="entry name" value="LysM_dom_sf"/>
</dbReference>
<dbReference type="Gene3D" id="3.10.350.10">
    <property type="entry name" value="LysM domain"/>
    <property type="match status" value="7"/>
</dbReference>
<dbReference type="CDD" id="cd00118">
    <property type="entry name" value="LysM"/>
    <property type="match status" value="2"/>
</dbReference>
<feature type="compositionally biased region" description="Polar residues" evidence="4">
    <location>
        <begin position="477"/>
        <end position="486"/>
    </location>
</feature>
<feature type="region of interest" description="Disordered" evidence="4">
    <location>
        <begin position="166"/>
        <end position="229"/>
    </location>
</feature>
<feature type="region of interest" description="Disordered" evidence="4">
    <location>
        <begin position="550"/>
        <end position="603"/>
    </location>
</feature>
<keyword evidence="1" id="KW-0147">Chitin-binding</keyword>
<feature type="domain" description="LysM" evidence="6">
    <location>
        <begin position="232"/>
        <end position="280"/>
    </location>
</feature>
<organism evidence="7 8">
    <name type="scientific">Chaetomium fimeti</name>
    <dbReference type="NCBI Taxonomy" id="1854472"/>
    <lineage>
        <taxon>Eukaryota</taxon>
        <taxon>Fungi</taxon>
        <taxon>Dikarya</taxon>
        <taxon>Ascomycota</taxon>
        <taxon>Pezizomycotina</taxon>
        <taxon>Sordariomycetes</taxon>
        <taxon>Sordariomycetidae</taxon>
        <taxon>Sordariales</taxon>
        <taxon>Chaetomiaceae</taxon>
        <taxon>Chaetomium</taxon>
    </lineage>
</organism>
<dbReference type="EMBL" id="JAUEPN010000004">
    <property type="protein sequence ID" value="KAK3295287.1"/>
    <property type="molecule type" value="Genomic_DNA"/>
</dbReference>
<name>A0AAE0HFK9_9PEZI</name>
<evidence type="ECO:0000256" key="5">
    <source>
        <dbReference type="SAM" id="SignalP"/>
    </source>
</evidence>
<feature type="compositionally biased region" description="Low complexity" evidence="4">
    <location>
        <begin position="467"/>
        <end position="476"/>
    </location>
</feature>
<evidence type="ECO:0000256" key="1">
    <source>
        <dbReference type="ARBA" id="ARBA00022669"/>
    </source>
</evidence>
<evidence type="ECO:0000313" key="7">
    <source>
        <dbReference type="EMBL" id="KAK3295287.1"/>
    </source>
</evidence>
<gene>
    <name evidence="7" type="ORF">B0H64DRAFT_143798</name>
</gene>
<dbReference type="RefSeq" id="XP_062658801.1">
    <property type="nucleotide sequence ID" value="XM_062798313.1"/>
</dbReference>
<comment type="similarity">
    <text evidence="3">Belongs to the secreted LysM effector family.</text>
</comment>
<keyword evidence="5" id="KW-0732">Signal</keyword>
<proteinExistence type="inferred from homology"/>
<feature type="chain" id="PRO_5042141909" description="LysM domain-containing protein" evidence="5">
    <location>
        <begin position="29"/>
        <end position="684"/>
    </location>
</feature>
<dbReference type="InterPro" id="IPR052210">
    <property type="entry name" value="LysM1-like"/>
</dbReference>
<keyword evidence="8" id="KW-1185">Reference proteome</keyword>
<feature type="compositionally biased region" description="Polar residues" evidence="4">
    <location>
        <begin position="200"/>
        <end position="212"/>
    </location>
</feature>
<evidence type="ECO:0000259" key="6">
    <source>
        <dbReference type="PROSITE" id="PS51782"/>
    </source>
</evidence>
<dbReference type="GO" id="GO:0008061">
    <property type="term" value="F:chitin binding"/>
    <property type="evidence" value="ECO:0007669"/>
    <property type="project" value="UniProtKB-KW"/>
</dbReference>
<feature type="compositionally biased region" description="Low complexity" evidence="4">
    <location>
        <begin position="573"/>
        <end position="594"/>
    </location>
</feature>
<keyword evidence="2" id="KW-0843">Virulence</keyword>
<feature type="domain" description="LysM" evidence="6">
    <location>
        <begin position="494"/>
        <end position="540"/>
    </location>
</feature>
<feature type="compositionally biased region" description="Polar residues" evidence="4">
    <location>
        <begin position="550"/>
        <end position="569"/>
    </location>
</feature>
<feature type="region of interest" description="Disordered" evidence="4">
    <location>
        <begin position="467"/>
        <end position="486"/>
    </location>
</feature>
<feature type="compositionally biased region" description="Polar residues" evidence="4">
    <location>
        <begin position="220"/>
        <end position="229"/>
    </location>
</feature>
<evidence type="ECO:0000256" key="3">
    <source>
        <dbReference type="ARBA" id="ARBA00044955"/>
    </source>
</evidence>
<dbReference type="GeneID" id="87835261"/>
<feature type="domain" description="LysM" evidence="6">
    <location>
        <begin position="112"/>
        <end position="159"/>
    </location>
</feature>
<feature type="signal peptide" evidence="5">
    <location>
        <begin position="1"/>
        <end position="28"/>
    </location>
</feature>
<evidence type="ECO:0000313" key="8">
    <source>
        <dbReference type="Proteomes" id="UP001278766"/>
    </source>
</evidence>
<accession>A0AAE0HFK9</accession>
<dbReference type="PANTHER" id="PTHR34997:SF1">
    <property type="entry name" value="PEPTIDOGLYCAN-BINDING LYSIN DOMAIN"/>
    <property type="match status" value="1"/>
</dbReference>
<protein>
    <recommendedName>
        <fullName evidence="6">LysM domain-containing protein</fullName>
    </recommendedName>
</protein>
<feature type="domain" description="LysM" evidence="6">
    <location>
        <begin position="334"/>
        <end position="381"/>
    </location>
</feature>
<dbReference type="AlphaFoldDB" id="A0AAE0HFK9"/>
<comment type="caution">
    <text evidence="7">The sequence shown here is derived from an EMBL/GenBank/DDBJ whole genome shotgun (WGS) entry which is preliminary data.</text>
</comment>
<dbReference type="PANTHER" id="PTHR34997">
    <property type="entry name" value="AM15"/>
    <property type="match status" value="1"/>
</dbReference>
<reference evidence="7" key="1">
    <citation type="journal article" date="2023" name="Mol. Phylogenet. Evol.">
        <title>Genome-scale phylogeny and comparative genomics of the fungal order Sordariales.</title>
        <authorList>
            <person name="Hensen N."/>
            <person name="Bonometti L."/>
            <person name="Westerberg I."/>
            <person name="Brannstrom I.O."/>
            <person name="Guillou S."/>
            <person name="Cros-Aarteil S."/>
            <person name="Calhoun S."/>
            <person name="Haridas S."/>
            <person name="Kuo A."/>
            <person name="Mondo S."/>
            <person name="Pangilinan J."/>
            <person name="Riley R."/>
            <person name="LaButti K."/>
            <person name="Andreopoulos B."/>
            <person name="Lipzen A."/>
            <person name="Chen C."/>
            <person name="Yan M."/>
            <person name="Daum C."/>
            <person name="Ng V."/>
            <person name="Clum A."/>
            <person name="Steindorff A."/>
            <person name="Ohm R.A."/>
            <person name="Martin F."/>
            <person name="Silar P."/>
            <person name="Natvig D.O."/>
            <person name="Lalanne C."/>
            <person name="Gautier V."/>
            <person name="Ament-Velasquez S.L."/>
            <person name="Kruys A."/>
            <person name="Hutchinson M.I."/>
            <person name="Powell A.J."/>
            <person name="Barry K."/>
            <person name="Miller A.N."/>
            <person name="Grigoriev I.V."/>
            <person name="Debuchy R."/>
            <person name="Gladieux P."/>
            <person name="Hiltunen Thoren M."/>
            <person name="Johannesson H."/>
        </authorList>
    </citation>
    <scope>NUCLEOTIDE SEQUENCE</scope>
    <source>
        <strain evidence="7">CBS 168.71</strain>
    </source>
</reference>
<dbReference type="Pfam" id="PF01476">
    <property type="entry name" value="LysM"/>
    <property type="match status" value="3"/>
</dbReference>
<feature type="compositionally biased region" description="Low complexity" evidence="4">
    <location>
        <begin position="166"/>
        <end position="199"/>
    </location>
</feature>
<dbReference type="Proteomes" id="UP001278766">
    <property type="component" value="Unassembled WGS sequence"/>
</dbReference>
<feature type="domain" description="LysM" evidence="6">
    <location>
        <begin position="47"/>
        <end position="94"/>
    </location>
</feature>